<evidence type="ECO:0000256" key="1">
    <source>
        <dbReference type="SAM" id="MobiDB-lite"/>
    </source>
</evidence>
<accession>A0AA96V2J5</accession>
<reference evidence="2 3" key="1">
    <citation type="submission" date="2023-07" db="EMBL/GenBank/DDBJ databases">
        <title>Closed genoem sequence of Methanomicrococcus sp. Hf6.</title>
        <authorList>
            <person name="Poehlein A."/>
            <person name="Protasov E."/>
            <person name="Platt K."/>
            <person name="Reeh H."/>
            <person name="Daniel R."/>
            <person name="Brune A."/>
        </authorList>
    </citation>
    <scope>NUCLEOTIDE SEQUENCE [LARGE SCALE GENOMIC DNA]</scope>
    <source>
        <strain evidence="2 3">Hf6</strain>
    </source>
</reference>
<dbReference type="Proteomes" id="UP001302978">
    <property type="component" value="Chromosome"/>
</dbReference>
<feature type="compositionally biased region" description="Low complexity" evidence="1">
    <location>
        <begin position="41"/>
        <end position="59"/>
    </location>
</feature>
<organism evidence="2 3">
    <name type="scientific">Methanimicrococcus hongohii</name>
    <dbReference type="NCBI Taxonomy" id="3028295"/>
    <lineage>
        <taxon>Archaea</taxon>
        <taxon>Methanobacteriati</taxon>
        <taxon>Methanobacteriota</taxon>
        <taxon>Stenosarchaea group</taxon>
        <taxon>Methanomicrobia</taxon>
        <taxon>Methanosarcinales</taxon>
        <taxon>Methanosarcinaceae</taxon>
        <taxon>Methanimicrococcus</taxon>
    </lineage>
</organism>
<gene>
    <name evidence="2" type="ORF">MmiHf6_12520</name>
</gene>
<dbReference type="AlphaFoldDB" id="A0AA96V2J5"/>
<proteinExistence type="predicted"/>
<feature type="region of interest" description="Disordered" evidence="1">
    <location>
        <begin position="41"/>
        <end position="109"/>
    </location>
</feature>
<feature type="compositionally biased region" description="Acidic residues" evidence="1">
    <location>
        <begin position="60"/>
        <end position="74"/>
    </location>
</feature>
<sequence length="346" mass="37792">MISKQKKLFKRKGDKFAAVSMILIIVLVLLTAMMSGCLNQGTDSDSNGGSASGFSSSLDDSNEEENDEQNEQNDTETNASSMGSSSLPDVVVANSSGGGGSSRSSSSPWLASVSNPFIGTWVSDPDELGITLVFTGYSDGTFDYEMQNLGEYADDYPAEGSGAYIVREDLDGTNVMVSYFDFGIAKSNSFTVKSDNVIEVTEFVLVIDEEIETSSKILGETVNFTRKGELVQSDYVDTVLPSNIFMEASELGWGADFPEPDEDMAVFVESVLGRDYYSSLWEFDNEGNAVCTFIGFGTLMNEFGMEMDSKDIPYFFSYVIYDDDDNPYDGVTVLYTEDESGNQLFV</sequence>
<keyword evidence="3" id="KW-1185">Reference proteome</keyword>
<protein>
    <submittedName>
        <fullName evidence="2">Uncharacterized protein</fullName>
    </submittedName>
</protein>
<evidence type="ECO:0000313" key="3">
    <source>
        <dbReference type="Proteomes" id="UP001302978"/>
    </source>
</evidence>
<dbReference type="KEGG" id="mehf:MmiHf6_12520"/>
<evidence type="ECO:0000313" key="2">
    <source>
        <dbReference type="EMBL" id="WNY23928.1"/>
    </source>
</evidence>
<dbReference type="EMBL" id="CP131059">
    <property type="protein sequence ID" value="WNY23928.1"/>
    <property type="molecule type" value="Genomic_DNA"/>
</dbReference>
<name>A0AA96V2J5_9EURY</name>